<sequence length="46" mass="5330">LLRICRTSLDEYIHLKLRFSSRMLGIFVMASFRTGGRVWKSIGAWG</sequence>
<dbReference type="AlphaFoldDB" id="A0A0R3T5G8"/>
<reference evidence="1" key="1">
    <citation type="submission" date="2017-02" db="UniProtKB">
        <authorList>
            <consortium name="WormBaseParasite"/>
        </authorList>
    </citation>
    <scope>IDENTIFICATION</scope>
</reference>
<evidence type="ECO:0000313" key="1">
    <source>
        <dbReference type="WBParaSite" id="HNAJ_0000230601-mRNA-1"/>
    </source>
</evidence>
<name>A0A0R3T5G8_RODNA</name>
<proteinExistence type="predicted"/>
<accession>A0A0R3T5G8</accession>
<dbReference type="WBParaSite" id="HNAJ_0000230601-mRNA-1">
    <property type="protein sequence ID" value="HNAJ_0000230601-mRNA-1"/>
    <property type="gene ID" value="HNAJ_0000230601"/>
</dbReference>
<organism evidence="1">
    <name type="scientific">Rodentolepis nana</name>
    <name type="common">Dwarf tapeworm</name>
    <name type="synonym">Hymenolepis nana</name>
    <dbReference type="NCBI Taxonomy" id="102285"/>
    <lineage>
        <taxon>Eukaryota</taxon>
        <taxon>Metazoa</taxon>
        <taxon>Spiralia</taxon>
        <taxon>Lophotrochozoa</taxon>
        <taxon>Platyhelminthes</taxon>
        <taxon>Cestoda</taxon>
        <taxon>Eucestoda</taxon>
        <taxon>Cyclophyllidea</taxon>
        <taxon>Hymenolepididae</taxon>
        <taxon>Rodentolepis</taxon>
    </lineage>
</organism>
<protein>
    <submittedName>
        <fullName evidence="1">Glycosyl transferase</fullName>
    </submittedName>
</protein>